<feature type="transmembrane region" description="Helical" evidence="2">
    <location>
        <begin position="97"/>
        <end position="115"/>
    </location>
</feature>
<accession>K9TP49</accession>
<feature type="transmembrane region" description="Helical" evidence="2">
    <location>
        <begin position="61"/>
        <end position="85"/>
    </location>
</feature>
<dbReference type="AlphaFoldDB" id="K9TP49"/>
<feature type="transmembrane region" description="Helical" evidence="2">
    <location>
        <begin position="27"/>
        <end position="49"/>
    </location>
</feature>
<feature type="transmembrane region" description="Helical" evidence="2">
    <location>
        <begin position="257"/>
        <end position="276"/>
    </location>
</feature>
<dbReference type="NCBIfam" id="TIGR02921">
    <property type="entry name" value="PEP_integral"/>
    <property type="match status" value="1"/>
</dbReference>
<feature type="transmembrane region" description="Helical" evidence="2">
    <location>
        <begin position="122"/>
        <end position="146"/>
    </location>
</feature>
<protein>
    <submittedName>
        <fullName evidence="4">PEP-CTERM family integral membrane protein</fullName>
    </submittedName>
</protein>
<dbReference type="KEGG" id="oac:Oscil6304_4795"/>
<feature type="compositionally biased region" description="Acidic residues" evidence="1">
    <location>
        <begin position="900"/>
        <end position="909"/>
    </location>
</feature>
<evidence type="ECO:0000256" key="2">
    <source>
        <dbReference type="SAM" id="Phobius"/>
    </source>
</evidence>
<sequence>MKVWLHGLFSLLFPAFSIKGWLHSLFSAIFWLWNLTFLSTVYLGILPWLAIPLVQATIEGIIPLAFTLAVIGAIAIPTVCTLIGIKLRKQPLQLIRLFYGVEAPLFTLCLVRLFMLREMTAASNLVVGTALLALAAFALELFYGYAKGDRKLAWLQLATHSLMLLMGLYLGALLLFYVVPLTVWLTNSLISLDWIGAIIDIFRYSSWHAIWLVPFTFLFWGFSPTLFIAMPSALATFHIYSGYKIIQQFAQQYGRKWAVFGSGFVVTAWMVLFLAFQQQPQIHAFKYLENPPSTDRERQELLAKSDSIRQGLLNAYLLSYRYLSTHEDNNHIRAMYRDLLVEESAAQVLQNWYNGLMSPFLYQGSRSDIEKAATLYAELFDTPIQKGETKTILKAIQSTFNPEEAKAGLLNINEQRVLLAQQEITVTERGDWADVELYEVYENQTYQNEEVFYYFSLPESAVLTGVWLNETADRSDRYVFQISPRGAAQQVYNDQVRRNIDPALLEQVGPRQYRLRVFPVPARLSSWDNPNNQEQPKQHLWLTYKVMQSPQGWAMPQLAEKRNVFWTRQTQRQYHGETVKRLGDAWMPEFLPATDSPSGTTHQVTLPGDYQISAQPLTEKDYILPEGKRVGVIVDRSYSMRSHAKEVTETLNWLKRHGFADNRLENNDADIYLTASPGAIPLRQDNLSEVNPAQITYYGSLNYREMLQQFQELQGDTTYDAVALISDRGSYELAQDSPDLLTLSSPLWMVHLGGLPSAYDDGTLQAIQGTGGGVSTDLEEVLQRIATTAKLGPSTVSVVDGYRWVVEKPAKAALATLPQQLTRATVPDKAGLEPLGARQLILALSKQMDAASLADLDAIHAIAKHYEIVSPYSSAIVLVNEEQKRQLKEAESRSDRFDREIEDGTEDLQQPEDLMSVPVPEPHEWLGTIGAIGLLIFAKRKWGKIKSTRLT</sequence>
<feature type="transmembrane region" description="Helical" evidence="2">
    <location>
        <begin position="226"/>
        <end position="245"/>
    </location>
</feature>
<dbReference type="Pfam" id="PF08487">
    <property type="entry name" value="VIT"/>
    <property type="match status" value="1"/>
</dbReference>
<evidence type="ECO:0000313" key="5">
    <source>
        <dbReference type="Proteomes" id="UP000010367"/>
    </source>
</evidence>
<proteinExistence type="predicted"/>
<feature type="transmembrane region" description="Helical" evidence="2">
    <location>
        <begin position="166"/>
        <end position="189"/>
    </location>
</feature>
<evidence type="ECO:0000259" key="3">
    <source>
        <dbReference type="PROSITE" id="PS51468"/>
    </source>
</evidence>
<gene>
    <name evidence="4" type="ORF">Oscil6304_4795</name>
</gene>
<organism evidence="4 5">
    <name type="scientific">Oscillatoria acuminata PCC 6304</name>
    <dbReference type="NCBI Taxonomy" id="56110"/>
    <lineage>
        <taxon>Bacteria</taxon>
        <taxon>Bacillati</taxon>
        <taxon>Cyanobacteriota</taxon>
        <taxon>Cyanophyceae</taxon>
        <taxon>Oscillatoriophycideae</taxon>
        <taxon>Oscillatoriales</taxon>
        <taxon>Oscillatoriaceae</taxon>
        <taxon>Oscillatoria</taxon>
    </lineage>
</organism>
<keyword evidence="2" id="KW-0812">Transmembrane</keyword>
<dbReference type="EMBL" id="CP003607">
    <property type="protein sequence ID" value="AFY84305.1"/>
    <property type="molecule type" value="Genomic_DNA"/>
</dbReference>
<feature type="domain" description="VIT" evidence="3">
    <location>
        <begin position="403"/>
        <end position="534"/>
    </location>
</feature>
<dbReference type="Proteomes" id="UP000010367">
    <property type="component" value="Chromosome"/>
</dbReference>
<dbReference type="InParanoid" id="K9TP49"/>
<dbReference type="PROSITE" id="PS51468">
    <property type="entry name" value="VIT"/>
    <property type="match status" value="1"/>
</dbReference>
<dbReference type="HOGENOM" id="CLU_306494_0_0_3"/>
<keyword evidence="5" id="KW-1185">Reference proteome</keyword>
<keyword evidence="2" id="KW-1133">Transmembrane helix</keyword>
<feature type="region of interest" description="Disordered" evidence="1">
    <location>
        <begin position="889"/>
        <end position="909"/>
    </location>
</feature>
<name>K9TP49_9CYAN</name>
<dbReference type="InterPro" id="IPR013694">
    <property type="entry name" value="VIT"/>
</dbReference>
<reference evidence="4 5" key="1">
    <citation type="submission" date="2012-06" db="EMBL/GenBank/DDBJ databases">
        <title>Finished chromosome of genome of Oscillatoria acuminata PCC 6304.</title>
        <authorList>
            <consortium name="US DOE Joint Genome Institute"/>
            <person name="Gugger M."/>
            <person name="Coursin T."/>
            <person name="Rippka R."/>
            <person name="Tandeau De Marsac N."/>
            <person name="Huntemann M."/>
            <person name="Wei C.-L."/>
            <person name="Han J."/>
            <person name="Detter J.C."/>
            <person name="Han C."/>
            <person name="Tapia R."/>
            <person name="Davenport K."/>
            <person name="Daligault H."/>
            <person name="Erkkila T."/>
            <person name="Gu W."/>
            <person name="Munk A.C.C."/>
            <person name="Teshima H."/>
            <person name="Xu Y."/>
            <person name="Chain P."/>
            <person name="Chen A."/>
            <person name="Krypides N."/>
            <person name="Mavromatis K."/>
            <person name="Markowitz V."/>
            <person name="Szeto E."/>
            <person name="Ivanova N."/>
            <person name="Mikhailova N."/>
            <person name="Ovchinnikova G."/>
            <person name="Pagani I."/>
            <person name="Pati A."/>
            <person name="Goodwin L."/>
            <person name="Peters L."/>
            <person name="Pitluck S."/>
            <person name="Woyke T."/>
            <person name="Kerfeld C."/>
        </authorList>
    </citation>
    <scope>NUCLEOTIDE SEQUENCE [LARGE SCALE GENOMIC DNA]</scope>
    <source>
        <strain evidence="4 5">PCC 6304</strain>
    </source>
</reference>
<dbReference type="PATRIC" id="fig|56110.3.peg.5838"/>
<keyword evidence="2" id="KW-0472">Membrane</keyword>
<evidence type="ECO:0000256" key="1">
    <source>
        <dbReference type="SAM" id="MobiDB-lite"/>
    </source>
</evidence>
<dbReference type="STRING" id="56110.Oscil6304_4795"/>
<evidence type="ECO:0000313" key="4">
    <source>
        <dbReference type="EMBL" id="AFY84305.1"/>
    </source>
</evidence>
<dbReference type="eggNOG" id="COG2304">
    <property type="taxonomic scope" value="Bacteria"/>
</dbReference>
<dbReference type="InterPro" id="IPR014270">
    <property type="entry name" value="PEP-CTERM_IMP"/>
</dbReference>
<feature type="compositionally biased region" description="Basic and acidic residues" evidence="1">
    <location>
        <begin position="889"/>
        <end position="899"/>
    </location>
</feature>
<dbReference type="RefSeq" id="WP_015150923.1">
    <property type="nucleotide sequence ID" value="NC_019693.1"/>
</dbReference>